<dbReference type="Pfam" id="PF09457">
    <property type="entry name" value="RBD-FIP"/>
    <property type="match status" value="1"/>
</dbReference>
<evidence type="ECO:0000313" key="10">
    <source>
        <dbReference type="Proteomes" id="UP000663877"/>
    </source>
</evidence>
<dbReference type="SUPFAM" id="SSF144270">
    <property type="entry name" value="Eferin C-derminal domain-like"/>
    <property type="match status" value="1"/>
</dbReference>
<feature type="compositionally biased region" description="Low complexity" evidence="6">
    <location>
        <begin position="272"/>
        <end position="283"/>
    </location>
</feature>
<keyword evidence="2" id="KW-0813">Transport</keyword>
<dbReference type="Proteomes" id="UP000663877">
    <property type="component" value="Unassembled WGS sequence"/>
</dbReference>
<organism evidence="9 10">
    <name type="scientific">Adineta steineri</name>
    <dbReference type="NCBI Taxonomy" id="433720"/>
    <lineage>
        <taxon>Eukaryota</taxon>
        <taxon>Metazoa</taxon>
        <taxon>Spiralia</taxon>
        <taxon>Gnathifera</taxon>
        <taxon>Rotifera</taxon>
        <taxon>Eurotatoria</taxon>
        <taxon>Bdelloidea</taxon>
        <taxon>Adinetida</taxon>
        <taxon>Adinetidae</taxon>
        <taxon>Adineta</taxon>
    </lineage>
</organism>
<dbReference type="AlphaFoldDB" id="A0A815HU01"/>
<name>A0A815HU01_9BILA</name>
<dbReference type="InterPro" id="IPR000008">
    <property type="entry name" value="C2_dom"/>
</dbReference>
<feature type="compositionally biased region" description="Low complexity" evidence="6">
    <location>
        <begin position="691"/>
        <end position="708"/>
    </location>
</feature>
<dbReference type="Gene3D" id="1.20.5.2440">
    <property type="match status" value="1"/>
</dbReference>
<evidence type="ECO:0008006" key="11">
    <source>
        <dbReference type="Google" id="ProtNLM"/>
    </source>
</evidence>
<dbReference type="EMBL" id="CAJNOI010000874">
    <property type="protein sequence ID" value="CAF1357193.1"/>
    <property type="molecule type" value="Genomic_DNA"/>
</dbReference>
<dbReference type="GO" id="GO:0055037">
    <property type="term" value="C:recycling endosome"/>
    <property type="evidence" value="ECO:0007669"/>
    <property type="project" value="UniProtKB-SubCell"/>
</dbReference>
<dbReference type="InterPro" id="IPR019018">
    <property type="entry name" value="Rab-bd_FIP-RBD"/>
</dbReference>
<evidence type="ECO:0000259" key="7">
    <source>
        <dbReference type="PROSITE" id="PS50004"/>
    </source>
</evidence>
<gene>
    <name evidence="9" type="ORF">BJG266_LOCUS35288</name>
</gene>
<reference evidence="9" key="1">
    <citation type="submission" date="2021-02" db="EMBL/GenBank/DDBJ databases">
        <authorList>
            <person name="Nowell W R."/>
        </authorList>
    </citation>
    <scope>NUCLEOTIDE SEQUENCE</scope>
</reference>
<evidence type="ECO:0000256" key="4">
    <source>
        <dbReference type="ARBA" id="ARBA00022753"/>
    </source>
</evidence>
<dbReference type="PANTHER" id="PTHR15746:SF23">
    <property type="entry name" value="RAB11 INTERACTING PROTEIN, ISOFORM A"/>
    <property type="match status" value="1"/>
</dbReference>
<feature type="compositionally biased region" description="Polar residues" evidence="6">
    <location>
        <begin position="658"/>
        <end position="683"/>
    </location>
</feature>
<feature type="compositionally biased region" description="Low complexity" evidence="6">
    <location>
        <begin position="353"/>
        <end position="378"/>
    </location>
</feature>
<feature type="region of interest" description="Disordered" evidence="6">
    <location>
        <begin position="645"/>
        <end position="708"/>
    </location>
</feature>
<dbReference type="GO" id="GO:0045055">
    <property type="term" value="P:regulated exocytosis"/>
    <property type="evidence" value="ECO:0007669"/>
    <property type="project" value="TreeGrafter"/>
</dbReference>
<dbReference type="PROSITE" id="PS51511">
    <property type="entry name" value="FIP_RBD"/>
    <property type="match status" value="1"/>
</dbReference>
<sequence length="794" mass="89049">MSRTLSQPNYCSCTVHQARNLPDKGKSNGIDAFCTISMGKEKFVTAVREKTRAPEWQEQCDMAIPDDATIKLTVYHNTKNALSKGDFVGRTYVSLRDLQDYDRVHRSWYKLTNKDGKADKERGEIDVSLQFFSKNDTTGSVLDLATKKKHLSLKDIKHSLGSKLTIASKQKKQDNYTGDNQLAHQRHRLGGGDDSTFNVRDFLDDSASESQYSDNFIWDTSSSIREEDEESTSFAGSHMSLNSMSYNNHVEPQQKKSMSLNRREDDMPRAPSSGLGSILGTGTPHSSRRSITSDYDTSSILDSASMYGGDEPSTPSPPVRSQVQQQQQQQRETHVDNGLPPRSNSMRRKSKEPSSSTTLPTVVTTKLTNNTPPLTENSRSFSVTGDDIEAAFDAINDYKTSTNESSINKSKEYDASPHDSLFGLSTIKEAVDTDEIIPDPSSPKQHTDEELDDIDFDNCFSTFKQQQHQQQNQTKIIEEKPIKNFTISSSVNQQSPKTQESKSVRHSKEPKRAAPIHTDEIHTPTVSVPSPKLNKTITPTVMITTEKQKETITNNLDDLNDSGDEDVDELLGKLERMSSMRSSTKRKIQPKDDIMQQSFSEQLSSENQHRPINLKYSTLQTNKKIQSRVLSFDDIDDIATPSIETDTKNILDPPVNNRFASSYTQNQSSPYANRTDRTGSTTLPDIVGEQSVKSSTKNSVSSSITSNKKQNDNGLCVLGYENVKSAAVHPKVRQELDYLDREELLHVIAYQSDLLKKRDTRLKDLESYTDSLLVKILEQCPTILQNGTLKYNSK</sequence>
<dbReference type="Pfam" id="PF00168">
    <property type="entry name" value="C2"/>
    <property type="match status" value="1"/>
</dbReference>
<feature type="compositionally biased region" description="Basic and acidic residues" evidence="6">
    <location>
        <begin position="499"/>
        <end position="515"/>
    </location>
</feature>
<dbReference type="GO" id="GO:0031267">
    <property type="term" value="F:small GTPase binding"/>
    <property type="evidence" value="ECO:0007669"/>
    <property type="project" value="InterPro"/>
</dbReference>
<evidence type="ECO:0000256" key="1">
    <source>
        <dbReference type="ARBA" id="ARBA00004172"/>
    </source>
</evidence>
<evidence type="ECO:0000256" key="5">
    <source>
        <dbReference type="ARBA" id="ARBA00022927"/>
    </source>
</evidence>
<dbReference type="InterPro" id="IPR037245">
    <property type="entry name" value="FIP-RBD_C_sf"/>
</dbReference>
<evidence type="ECO:0000259" key="8">
    <source>
        <dbReference type="PROSITE" id="PS51511"/>
    </source>
</evidence>
<feature type="domain" description="FIP-RBD" evidence="8">
    <location>
        <begin position="725"/>
        <end position="787"/>
    </location>
</feature>
<comment type="subcellular location">
    <subcellularLocation>
        <location evidence="1">Recycling endosome</location>
    </subcellularLocation>
</comment>
<keyword evidence="3" id="KW-0597">Phosphoprotein</keyword>
<keyword evidence="4" id="KW-0967">Endosome</keyword>
<dbReference type="PROSITE" id="PS50004">
    <property type="entry name" value="C2"/>
    <property type="match status" value="1"/>
</dbReference>
<dbReference type="InterPro" id="IPR037789">
    <property type="entry name" value="FIP_classI"/>
</dbReference>
<dbReference type="InterPro" id="IPR035892">
    <property type="entry name" value="C2_domain_sf"/>
</dbReference>
<evidence type="ECO:0000256" key="3">
    <source>
        <dbReference type="ARBA" id="ARBA00022553"/>
    </source>
</evidence>
<feature type="region of interest" description="Disordered" evidence="6">
    <location>
        <begin position="485"/>
        <end position="515"/>
    </location>
</feature>
<dbReference type="GO" id="GO:0015031">
    <property type="term" value="P:protein transport"/>
    <property type="evidence" value="ECO:0007669"/>
    <property type="project" value="UniProtKB-KW"/>
</dbReference>
<dbReference type="PANTHER" id="PTHR15746">
    <property type="entry name" value="RAB11-RELATED"/>
    <property type="match status" value="1"/>
</dbReference>
<keyword evidence="5" id="KW-0653">Protein transport</keyword>
<evidence type="ECO:0000256" key="6">
    <source>
        <dbReference type="SAM" id="MobiDB-lite"/>
    </source>
</evidence>
<feature type="compositionally biased region" description="Polar residues" evidence="6">
    <location>
        <begin position="232"/>
        <end position="260"/>
    </location>
</feature>
<dbReference type="SUPFAM" id="SSF49562">
    <property type="entry name" value="C2 domain (Calcium/lipid-binding domain, CaLB)"/>
    <property type="match status" value="1"/>
</dbReference>
<protein>
    <recommendedName>
        <fullName evidence="11">Rab11 family-interacting protein 1</fullName>
    </recommendedName>
</protein>
<comment type="caution">
    <text evidence="9">The sequence shown here is derived from an EMBL/GenBank/DDBJ whole genome shotgun (WGS) entry which is preliminary data.</text>
</comment>
<dbReference type="Gene3D" id="2.60.40.150">
    <property type="entry name" value="C2 domain"/>
    <property type="match status" value="1"/>
</dbReference>
<accession>A0A815HU01</accession>
<feature type="compositionally biased region" description="Low complexity" evidence="6">
    <location>
        <begin position="319"/>
        <end position="330"/>
    </location>
</feature>
<feature type="compositionally biased region" description="Polar residues" evidence="6">
    <location>
        <begin position="289"/>
        <end position="302"/>
    </location>
</feature>
<feature type="compositionally biased region" description="Polar residues" evidence="6">
    <location>
        <begin position="485"/>
        <end position="498"/>
    </location>
</feature>
<dbReference type="SMART" id="SM00239">
    <property type="entry name" value="C2"/>
    <property type="match status" value="1"/>
</dbReference>
<proteinExistence type="predicted"/>
<evidence type="ECO:0000313" key="9">
    <source>
        <dbReference type="EMBL" id="CAF1357193.1"/>
    </source>
</evidence>
<feature type="domain" description="C2" evidence="7">
    <location>
        <begin position="1"/>
        <end position="109"/>
    </location>
</feature>
<feature type="region of interest" description="Disordered" evidence="6">
    <location>
        <begin position="223"/>
        <end position="382"/>
    </location>
</feature>
<evidence type="ECO:0000256" key="2">
    <source>
        <dbReference type="ARBA" id="ARBA00022448"/>
    </source>
</evidence>